<name>A0A061S7T5_9CHLO</name>
<accession>A0A061S7T5</accession>
<proteinExistence type="predicted"/>
<organism evidence="1">
    <name type="scientific">Tetraselmis sp. GSL018</name>
    <dbReference type="NCBI Taxonomy" id="582737"/>
    <lineage>
        <taxon>Eukaryota</taxon>
        <taxon>Viridiplantae</taxon>
        <taxon>Chlorophyta</taxon>
        <taxon>core chlorophytes</taxon>
        <taxon>Chlorodendrophyceae</taxon>
        <taxon>Chlorodendrales</taxon>
        <taxon>Chlorodendraceae</taxon>
        <taxon>Tetraselmis</taxon>
    </lineage>
</organism>
<dbReference type="AlphaFoldDB" id="A0A061S7T5"/>
<gene>
    <name evidence="1" type="ORF">TSPGSL018_8436</name>
</gene>
<evidence type="ECO:0000313" key="1">
    <source>
        <dbReference type="EMBL" id="JAC81212.1"/>
    </source>
</evidence>
<reference evidence="1" key="1">
    <citation type="submission" date="2014-05" db="EMBL/GenBank/DDBJ databases">
        <title>The transcriptome of the halophilic microalga Tetraselmis sp. GSL018 isolated from the Great Salt Lake, Utah.</title>
        <authorList>
            <person name="Jinkerson R.E."/>
            <person name="D'Adamo S."/>
            <person name="Posewitz M.C."/>
        </authorList>
    </citation>
    <scope>NUCLEOTIDE SEQUENCE</scope>
    <source>
        <strain evidence="1">GSL018</strain>
    </source>
</reference>
<sequence length="27" mass="2940">MASSCFTPSCKLRVQVKENSNQAAENP</sequence>
<dbReference type="EMBL" id="GBEZ01003963">
    <property type="protein sequence ID" value="JAC81212.1"/>
    <property type="molecule type" value="Transcribed_RNA"/>
</dbReference>
<protein>
    <submittedName>
        <fullName evidence="1">Uncharacterized protein</fullName>
    </submittedName>
</protein>